<evidence type="ECO:0000313" key="2">
    <source>
        <dbReference type="EMBL" id="QXM23503.1"/>
    </source>
</evidence>
<dbReference type="KEGG" id="elio:KO353_09175"/>
<proteinExistence type="predicted"/>
<evidence type="ECO:0000256" key="1">
    <source>
        <dbReference type="SAM" id="MobiDB-lite"/>
    </source>
</evidence>
<evidence type="ECO:0008006" key="4">
    <source>
        <dbReference type="Google" id="ProtNLM"/>
    </source>
</evidence>
<keyword evidence="3" id="KW-1185">Reference proteome</keyword>
<name>A0A975U0H8_9PROT</name>
<feature type="region of interest" description="Disordered" evidence="1">
    <location>
        <begin position="31"/>
        <end position="51"/>
    </location>
</feature>
<sequence>MSHYHAVVWLDSREAHIFHITETEAEKITVRDRKPDKHLHGGGSKGREHAHADQDYLHRVVEALSGAQEWLIVGPGEAKHELVRHIERHDPGLRSRIKGVETADHPSDGQVCALARKYFARIDRMLPQRP</sequence>
<dbReference type="RefSeq" id="WP_218284362.1">
    <property type="nucleotide sequence ID" value="NZ_CP076448.1"/>
</dbReference>
<evidence type="ECO:0000313" key="3">
    <source>
        <dbReference type="Proteomes" id="UP000694001"/>
    </source>
</evidence>
<dbReference type="Proteomes" id="UP000694001">
    <property type="component" value="Chromosome"/>
</dbReference>
<gene>
    <name evidence="2" type="ORF">KO353_09175</name>
</gene>
<accession>A0A975U0H8</accession>
<dbReference type="EMBL" id="CP076448">
    <property type="protein sequence ID" value="QXM23503.1"/>
    <property type="molecule type" value="Genomic_DNA"/>
</dbReference>
<dbReference type="AlphaFoldDB" id="A0A975U0H8"/>
<organism evidence="2 3">
    <name type="scientific">Elioraea tepida</name>
    <dbReference type="NCBI Taxonomy" id="2843330"/>
    <lineage>
        <taxon>Bacteria</taxon>
        <taxon>Pseudomonadati</taxon>
        <taxon>Pseudomonadota</taxon>
        <taxon>Alphaproteobacteria</taxon>
        <taxon>Acetobacterales</taxon>
        <taxon>Elioraeaceae</taxon>
        <taxon>Elioraea</taxon>
    </lineage>
</organism>
<protein>
    <recommendedName>
        <fullName evidence="4">Translational machinery protein</fullName>
    </recommendedName>
</protein>
<reference evidence="2" key="1">
    <citation type="submission" date="2021-06" db="EMBL/GenBank/DDBJ databases">
        <title>Elioraea tepida, sp. nov., a moderately thermophilic aerobic anoxygenic phototrophic bacterium isolated from an alkaline siliceous hot spring mat community in Yellowstone National Park, WY, USA.</title>
        <authorList>
            <person name="Saini M.K."/>
            <person name="Yoshida S."/>
            <person name="Sebastian A."/>
            <person name="Hirose S."/>
            <person name="Hara E."/>
            <person name="Tamaki H."/>
            <person name="Soulier N.T."/>
            <person name="Albert I."/>
            <person name="Hanada S."/>
            <person name="Bryant D.A."/>
            <person name="Tank M."/>
        </authorList>
    </citation>
    <scope>NUCLEOTIDE SEQUENCE</scope>
    <source>
        <strain evidence="2">MS-P2</strain>
    </source>
</reference>